<name>A0ACC2NGI2_9HYME</name>
<reference evidence="1" key="1">
    <citation type="submission" date="2023-04" db="EMBL/GenBank/DDBJ databases">
        <title>A chromosome-level genome assembly of the parasitoid wasp Eretmocerus hayati.</title>
        <authorList>
            <person name="Zhong Y."/>
            <person name="Liu S."/>
            <person name="Liu Y."/>
        </authorList>
    </citation>
    <scope>NUCLEOTIDE SEQUENCE</scope>
    <source>
        <strain evidence="1">ZJU_SS_LIU_2023</strain>
    </source>
</reference>
<protein>
    <submittedName>
        <fullName evidence="1">Uncharacterized protein</fullName>
    </submittedName>
</protein>
<proteinExistence type="predicted"/>
<accession>A0ACC2NGI2</accession>
<dbReference type="Proteomes" id="UP001239111">
    <property type="component" value="Chromosome 3"/>
</dbReference>
<keyword evidence="2" id="KW-1185">Reference proteome</keyword>
<sequence>MISTNDDDDALSLKTHSLRYCRKLALPYWQPVDEWDEEFRALHAEHVERFRRLETSWCAETGTLTERVLYDGADKPNESLLSTNNVRLMYERKSVLQNLLAINDDMINLAKDCAEKNWDVVNYLPKNLPPKRLKLDWLKDNQDKLKKCKLSQEIRNFYDSLLSKASSTSSCREEREDLWKSRKRTNEEKLLQADSELSEPIVDSSSDSE</sequence>
<evidence type="ECO:0000313" key="2">
    <source>
        <dbReference type="Proteomes" id="UP001239111"/>
    </source>
</evidence>
<evidence type="ECO:0000313" key="1">
    <source>
        <dbReference type="EMBL" id="KAJ8670214.1"/>
    </source>
</evidence>
<dbReference type="EMBL" id="CM056743">
    <property type="protein sequence ID" value="KAJ8670214.1"/>
    <property type="molecule type" value="Genomic_DNA"/>
</dbReference>
<gene>
    <name evidence="1" type="ORF">QAD02_001473</name>
</gene>
<comment type="caution">
    <text evidence="1">The sequence shown here is derived from an EMBL/GenBank/DDBJ whole genome shotgun (WGS) entry which is preliminary data.</text>
</comment>
<organism evidence="1 2">
    <name type="scientific">Eretmocerus hayati</name>
    <dbReference type="NCBI Taxonomy" id="131215"/>
    <lineage>
        <taxon>Eukaryota</taxon>
        <taxon>Metazoa</taxon>
        <taxon>Ecdysozoa</taxon>
        <taxon>Arthropoda</taxon>
        <taxon>Hexapoda</taxon>
        <taxon>Insecta</taxon>
        <taxon>Pterygota</taxon>
        <taxon>Neoptera</taxon>
        <taxon>Endopterygota</taxon>
        <taxon>Hymenoptera</taxon>
        <taxon>Apocrita</taxon>
        <taxon>Proctotrupomorpha</taxon>
        <taxon>Chalcidoidea</taxon>
        <taxon>Aphelinidae</taxon>
        <taxon>Aphelininae</taxon>
        <taxon>Eretmocerus</taxon>
    </lineage>
</organism>